<dbReference type="InterPro" id="IPR000326">
    <property type="entry name" value="PAP2/HPO"/>
</dbReference>
<name>A0A6V8NPB4_9ACTN</name>
<dbReference type="EMBL" id="BLSD01000041">
    <property type="protein sequence ID" value="GFP39282.1"/>
    <property type="molecule type" value="Genomic_DNA"/>
</dbReference>
<dbReference type="Gene3D" id="1.20.144.10">
    <property type="entry name" value="Phosphatidic acid phosphatase type 2/haloperoxidase"/>
    <property type="match status" value="1"/>
</dbReference>
<evidence type="ECO:0000313" key="21">
    <source>
        <dbReference type="Proteomes" id="UP000580051"/>
    </source>
</evidence>
<keyword evidence="23" id="KW-1185">Reference proteome</keyword>
<protein>
    <submittedName>
        <fullName evidence="10">Undecaprenyl-diphosphatase</fullName>
    </submittedName>
</protein>
<dbReference type="GO" id="GO:0016787">
    <property type="term" value="F:hydrolase activity"/>
    <property type="evidence" value="ECO:0007669"/>
    <property type="project" value="UniProtKB-KW"/>
</dbReference>
<organism evidence="10 21">
    <name type="scientific">Candidatus Hakubella thermalkaliphila</name>
    <dbReference type="NCBI Taxonomy" id="2754717"/>
    <lineage>
        <taxon>Bacteria</taxon>
        <taxon>Bacillati</taxon>
        <taxon>Actinomycetota</taxon>
        <taxon>Actinomycetota incertae sedis</taxon>
        <taxon>Candidatus Hakubellales</taxon>
        <taxon>Candidatus Hakubellaceae</taxon>
        <taxon>Candidatus Hakubella</taxon>
    </lineage>
</organism>
<evidence type="ECO:0000259" key="8">
    <source>
        <dbReference type="SMART" id="SM00014"/>
    </source>
</evidence>
<gene>
    <name evidence="9" type="ORF">HKBW3S03_00027</name>
    <name evidence="10" type="ORF">HKBW3S06_00440</name>
    <name evidence="11" type="ORF">HKBW3S09_00016</name>
    <name evidence="12" type="ORF">HKBW3S33_00479</name>
    <name evidence="13" type="ORF">HKBW3S42_00230</name>
    <name evidence="14" type="ORF">HKBW3S43_00637</name>
    <name evidence="15" type="ORF">HKBW3S44_00719</name>
    <name evidence="16" type="ORF">HKBW3S47_00981</name>
</gene>
<evidence type="ECO:0000256" key="6">
    <source>
        <dbReference type="ARBA" id="ARBA00023136"/>
    </source>
</evidence>
<evidence type="ECO:0000313" key="13">
    <source>
        <dbReference type="EMBL" id="GFP31924.1"/>
    </source>
</evidence>
<dbReference type="RefSeq" id="WP_176226346.1">
    <property type="nucleotide sequence ID" value="NZ_BLRU01000001.1"/>
</dbReference>
<sequence length="176" mass="19983">MGRAVIRNKVKKYDIRMAHYIYNNLDWRFWLKFMNFLSRMGNGYLWGILGFGFLVFAQENGRRIFMMGLLAITLNSIIAIMAKRAFARLRPACVLENVEVRVRPVDYYSFPSNHTMIAFSVSALTFHFYGLLALPMLLLAFLMGLSRIVVGAHFPSDVIVGALLGTLVAILIVSLL</sequence>
<reference evidence="17 18" key="1">
    <citation type="journal article" date="2020" name="Front. Microbiol.">
        <title>Single-cell genomics of novel Actinobacteria with the Wood-Ljungdahl pathway discovered in a serpentinizing system.</title>
        <authorList>
            <person name="Merino N."/>
            <person name="Kawai M."/>
            <person name="Boyd E.S."/>
            <person name="Colman D.R."/>
            <person name="McGlynn S.E."/>
            <person name="Nealson K.H."/>
            <person name="Kurokawa K."/>
            <person name="Hongoh Y."/>
        </authorList>
    </citation>
    <scope>NUCLEOTIDE SEQUENCE [LARGE SCALE GENOMIC DNA]</scope>
    <source>
        <strain evidence="9 19">S03</strain>
        <strain evidence="10 21">S06</strain>
        <strain evidence="11 22">S09_30</strain>
        <strain evidence="12 23">S33</strain>
        <strain evidence="13 17">S42</strain>
        <strain evidence="14 20">S43</strain>
        <strain evidence="15">S44</strain>
        <strain evidence="16 18">S47</strain>
    </source>
</reference>
<dbReference type="AlphaFoldDB" id="A0A6V8NPB4"/>
<accession>A0A6V8NPB4</accession>
<evidence type="ECO:0000313" key="17">
    <source>
        <dbReference type="Proteomes" id="UP000568877"/>
    </source>
</evidence>
<dbReference type="CDD" id="cd01610">
    <property type="entry name" value="PAP2_like"/>
    <property type="match status" value="1"/>
</dbReference>
<evidence type="ECO:0000256" key="2">
    <source>
        <dbReference type="ARBA" id="ARBA00022475"/>
    </source>
</evidence>
<evidence type="ECO:0000256" key="1">
    <source>
        <dbReference type="ARBA" id="ARBA00004651"/>
    </source>
</evidence>
<comment type="subcellular location">
    <subcellularLocation>
        <location evidence="1">Cell membrane</location>
        <topology evidence="1">Multi-pass membrane protein</topology>
    </subcellularLocation>
</comment>
<evidence type="ECO:0000256" key="5">
    <source>
        <dbReference type="ARBA" id="ARBA00022989"/>
    </source>
</evidence>
<evidence type="ECO:0000313" key="23">
    <source>
        <dbReference type="Proteomes" id="UP000591948"/>
    </source>
</evidence>
<evidence type="ECO:0000313" key="11">
    <source>
        <dbReference type="EMBL" id="GFP22549.1"/>
    </source>
</evidence>
<evidence type="ECO:0000313" key="19">
    <source>
        <dbReference type="Proteomes" id="UP000574717"/>
    </source>
</evidence>
<dbReference type="EMBL" id="BLRY01000014">
    <property type="protein sequence ID" value="GFP27067.1"/>
    <property type="molecule type" value="Genomic_DNA"/>
</dbReference>
<dbReference type="GO" id="GO:0005886">
    <property type="term" value="C:plasma membrane"/>
    <property type="evidence" value="ECO:0007669"/>
    <property type="project" value="UniProtKB-SubCell"/>
</dbReference>
<dbReference type="Pfam" id="PF01569">
    <property type="entry name" value="PAP2"/>
    <property type="match status" value="1"/>
</dbReference>
<evidence type="ECO:0000256" key="3">
    <source>
        <dbReference type="ARBA" id="ARBA00022692"/>
    </source>
</evidence>
<dbReference type="EMBL" id="BLSC01000042">
    <property type="protein sequence ID" value="GFP37038.1"/>
    <property type="molecule type" value="Genomic_DNA"/>
</dbReference>
<feature type="transmembrane region" description="Helical" evidence="7">
    <location>
        <begin position="64"/>
        <end position="82"/>
    </location>
</feature>
<feature type="transmembrane region" description="Helical" evidence="7">
    <location>
        <begin position="154"/>
        <end position="175"/>
    </location>
</feature>
<evidence type="ECO:0000256" key="7">
    <source>
        <dbReference type="SAM" id="Phobius"/>
    </source>
</evidence>
<evidence type="ECO:0000313" key="10">
    <source>
        <dbReference type="EMBL" id="GFP21214.1"/>
    </source>
</evidence>
<evidence type="ECO:0000313" key="22">
    <source>
        <dbReference type="Proteomes" id="UP000585609"/>
    </source>
</evidence>
<feature type="domain" description="Phosphatidic acid phosphatase type 2/haloperoxidase" evidence="8">
    <location>
        <begin position="64"/>
        <end position="173"/>
    </location>
</feature>
<evidence type="ECO:0000313" key="12">
    <source>
        <dbReference type="EMBL" id="GFP27067.1"/>
    </source>
</evidence>
<keyword evidence="2" id="KW-1003">Cell membrane</keyword>
<evidence type="ECO:0000313" key="18">
    <source>
        <dbReference type="Proteomes" id="UP000569018"/>
    </source>
</evidence>
<evidence type="ECO:0000313" key="9">
    <source>
        <dbReference type="EMBL" id="GFP18522.1"/>
    </source>
</evidence>
<evidence type="ECO:0000313" key="20">
    <source>
        <dbReference type="Proteomes" id="UP000576480"/>
    </source>
</evidence>
<dbReference type="EMBL" id="BLSA01000015">
    <property type="protein sequence ID" value="GFP31924.1"/>
    <property type="molecule type" value="Genomic_DNA"/>
</dbReference>
<dbReference type="InterPro" id="IPR036938">
    <property type="entry name" value="PAP2/HPO_sf"/>
</dbReference>
<evidence type="ECO:0000256" key="4">
    <source>
        <dbReference type="ARBA" id="ARBA00022801"/>
    </source>
</evidence>
<dbReference type="EMBL" id="BLRV01000026">
    <property type="protein sequence ID" value="GFP21214.1"/>
    <property type="molecule type" value="Genomic_DNA"/>
</dbReference>
<keyword evidence="4" id="KW-0378">Hydrolase</keyword>
<dbReference type="Proteomes" id="UP000569018">
    <property type="component" value="Unassembled WGS sequence"/>
</dbReference>
<dbReference type="Proteomes" id="UP000561271">
    <property type="component" value="Unassembled WGS sequence"/>
</dbReference>
<dbReference type="SMART" id="SM00014">
    <property type="entry name" value="acidPPc"/>
    <property type="match status" value="1"/>
</dbReference>
<dbReference type="SUPFAM" id="SSF48317">
    <property type="entry name" value="Acid phosphatase/Vanadium-dependent haloperoxidase"/>
    <property type="match status" value="1"/>
</dbReference>
<keyword evidence="6 7" id="KW-0472">Membrane</keyword>
<evidence type="ECO:0000313" key="14">
    <source>
        <dbReference type="EMBL" id="GFP34845.1"/>
    </source>
</evidence>
<keyword evidence="3 7" id="KW-0812">Transmembrane</keyword>
<dbReference type="Proteomes" id="UP000580051">
    <property type="component" value="Unassembled WGS sequence"/>
</dbReference>
<feature type="transmembrane region" description="Helical" evidence="7">
    <location>
        <begin position="117"/>
        <end position="142"/>
    </location>
</feature>
<dbReference type="Proteomes" id="UP000591948">
    <property type="component" value="Unassembled WGS sequence"/>
</dbReference>
<dbReference type="PANTHER" id="PTHR14969:SF62">
    <property type="entry name" value="DECAPRENYLPHOSPHORYL-5-PHOSPHORIBOSE PHOSPHATASE RV3807C-RELATED"/>
    <property type="match status" value="1"/>
</dbReference>
<keyword evidence="5 7" id="KW-1133">Transmembrane helix</keyword>
<comment type="caution">
    <text evidence="10">The sequence shown here is derived from an EMBL/GenBank/DDBJ whole genome shotgun (WGS) entry which is preliminary data.</text>
</comment>
<dbReference type="EMBL" id="BLRU01000001">
    <property type="protein sequence ID" value="GFP18522.1"/>
    <property type="molecule type" value="Genomic_DNA"/>
</dbReference>
<dbReference type="Proteomes" id="UP000576480">
    <property type="component" value="Unassembled WGS sequence"/>
</dbReference>
<evidence type="ECO:0000313" key="15">
    <source>
        <dbReference type="EMBL" id="GFP37038.1"/>
    </source>
</evidence>
<feature type="transmembrane region" description="Helical" evidence="7">
    <location>
        <begin position="36"/>
        <end position="57"/>
    </location>
</feature>
<dbReference type="PANTHER" id="PTHR14969">
    <property type="entry name" value="SPHINGOSINE-1-PHOSPHATE PHOSPHOHYDROLASE"/>
    <property type="match status" value="1"/>
</dbReference>
<dbReference type="EMBL" id="BLRW01000001">
    <property type="protein sequence ID" value="GFP22549.1"/>
    <property type="molecule type" value="Genomic_DNA"/>
</dbReference>
<dbReference type="EMBL" id="BLSB01000028">
    <property type="protein sequence ID" value="GFP34845.1"/>
    <property type="molecule type" value="Genomic_DNA"/>
</dbReference>
<dbReference type="Proteomes" id="UP000574717">
    <property type="component" value="Unassembled WGS sequence"/>
</dbReference>
<dbReference type="Proteomes" id="UP000568877">
    <property type="component" value="Unassembled WGS sequence"/>
</dbReference>
<evidence type="ECO:0000313" key="16">
    <source>
        <dbReference type="EMBL" id="GFP39282.1"/>
    </source>
</evidence>
<dbReference type="Proteomes" id="UP000585609">
    <property type="component" value="Unassembled WGS sequence"/>
</dbReference>
<proteinExistence type="predicted"/>